<evidence type="ECO:0000256" key="1">
    <source>
        <dbReference type="SAM" id="MobiDB-lite"/>
    </source>
</evidence>
<dbReference type="RefSeq" id="WP_193670131.1">
    <property type="nucleotide sequence ID" value="NZ_CAXICV010000004.1"/>
</dbReference>
<reference evidence="2 3" key="1">
    <citation type="submission" date="2021-01" db="EMBL/GenBank/DDBJ databases">
        <title>Sequencing the genomes of 1000 actinobacteria strains.</title>
        <authorList>
            <person name="Klenk H.-P."/>
        </authorList>
    </citation>
    <scope>NUCLEOTIDE SEQUENCE [LARGE SCALE GENOMIC DNA]</scope>
    <source>
        <strain evidence="2 3">DSM 18239</strain>
    </source>
</reference>
<protein>
    <submittedName>
        <fullName evidence="2">Uncharacterized protein</fullName>
    </submittedName>
</protein>
<evidence type="ECO:0000313" key="2">
    <source>
        <dbReference type="EMBL" id="MBM7507516.1"/>
    </source>
</evidence>
<evidence type="ECO:0000313" key="3">
    <source>
        <dbReference type="Proteomes" id="UP000732378"/>
    </source>
</evidence>
<dbReference type="EMBL" id="JAFBBZ010000001">
    <property type="protein sequence ID" value="MBM7507516.1"/>
    <property type="molecule type" value="Genomic_DNA"/>
</dbReference>
<comment type="caution">
    <text evidence="2">The sequence shown here is derived from an EMBL/GenBank/DDBJ whole genome shotgun (WGS) entry which is preliminary data.</text>
</comment>
<accession>A0ABS2M8L8</accession>
<dbReference type="Proteomes" id="UP000732378">
    <property type="component" value="Unassembled WGS sequence"/>
</dbReference>
<feature type="compositionally biased region" description="Basic and acidic residues" evidence="1">
    <location>
        <begin position="1"/>
        <end position="12"/>
    </location>
</feature>
<gene>
    <name evidence="2" type="ORF">JOE61_001330</name>
</gene>
<proteinExistence type="predicted"/>
<feature type="region of interest" description="Disordered" evidence="1">
    <location>
        <begin position="1"/>
        <end position="57"/>
    </location>
</feature>
<sequence length="57" mass="6237">MTAPVPEERHESPLPTEEDPPGEHEGELPGDDAERPVDPAPAEHERNAETSEDQPSQ</sequence>
<keyword evidence="3" id="KW-1185">Reference proteome</keyword>
<feature type="compositionally biased region" description="Basic and acidic residues" evidence="1">
    <location>
        <begin position="21"/>
        <end position="49"/>
    </location>
</feature>
<organism evidence="2 3">
    <name type="scientific">Nocardioides salarius</name>
    <dbReference type="NCBI Taxonomy" id="374513"/>
    <lineage>
        <taxon>Bacteria</taxon>
        <taxon>Bacillati</taxon>
        <taxon>Actinomycetota</taxon>
        <taxon>Actinomycetes</taxon>
        <taxon>Propionibacteriales</taxon>
        <taxon>Nocardioidaceae</taxon>
        <taxon>Nocardioides</taxon>
    </lineage>
</organism>
<name>A0ABS2M8L8_9ACTN</name>